<keyword evidence="10 12" id="KW-1133">Transmembrane helix</keyword>
<dbReference type="PROSITE" id="PS00211">
    <property type="entry name" value="ABC_TRANSPORTER_1"/>
    <property type="match status" value="1"/>
</dbReference>
<keyword evidence="8" id="KW-0547">Nucleotide-binding</keyword>
<dbReference type="Proteomes" id="UP001161388">
    <property type="component" value="Unassembled WGS sequence"/>
</dbReference>
<evidence type="ECO:0000256" key="1">
    <source>
        <dbReference type="ARBA" id="ARBA00004202"/>
    </source>
</evidence>
<dbReference type="PROSITE" id="PS50928">
    <property type="entry name" value="ABC_TM1"/>
    <property type="match status" value="1"/>
</dbReference>
<comment type="caution">
    <text evidence="15">The sequence shown here is derived from an EMBL/GenBank/DDBJ whole genome shotgun (WGS) entry which is preliminary data.</text>
</comment>
<evidence type="ECO:0000256" key="10">
    <source>
        <dbReference type="ARBA" id="ARBA00022989"/>
    </source>
</evidence>
<keyword evidence="16" id="KW-1185">Reference proteome</keyword>
<dbReference type="SUPFAM" id="SSF52540">
    <property type="entry name" value="P-loop containing nucleoside triphosphate hydrolases"/>
    <property type="match status" value="1"/>
</dbReference>
<dbReference type="CDD" id="cd06261">
    <property type="entry name" value="TM_PBP2"/>
    <property type="match status" value="1"/>
</dbReference>
<dbReference type="EMBL" id="BSNL01000004">
    <property type="protein sequence ID" value="GLQ28921.1"/>
    <property type="molecule type" value="Genomic_DNA"/>
</dbReference>
<keyword evidence="5 12" id="KW-0813">Transport</keyword>
<evidence type="ECO:0000256" key="5">
    <source>
        <dbReference type="ARBA" id="ARBA00022448"/>
    </source>
</evidence>
<gene>
    <name evidence="15" type="ORF">GCM10007927_37240</name>
</gene>
<keyword evidence="7 12" id="KW-0812">Transmembrane</keyword>
<evidence type="ECO:0000256" key="11">
    <source>
        <dbReference type="ARBA" id="ARBA00023136"/>
    </source>
</evidence>
<dbReference type="Pfam" id="PF00005">
    <property type="entry name" value="ABC_tran"/>
    <property type="match status" value="1"/>
</dbReference>
<accession>A0ABQ5VP99</accession>
<dbReference type="InterPro" id="IPR050086">
    <property type="entry name" value="MetN_ABC_transporter-like"/>
</dbReference>
<dbReference type="Gene3D" id="3.40.50.300">
    <property type="entry name" value="P-loop containing nucleotide triphosphate hydrolases"/>
    <property type="match status" value="1"/>
</dbReference>
<dbReference type="InterPro" id="IPR000515">
    <property type="entry name" value="MetI-like"/>
</dbReference>
<evidence type="ECO:0000256" key="4">
    <source>
        <dbReference type="ARBA" id="ARBA00010072"/>
    </source>
</evidence>
<comment type="subcellular location">
    <subcellularLocation>
        <location evidence="2">Cell inner membrane</location>
        <topology evidence="2">Multi-pass membrane protein</topology>
    </subcellularLocation>
    <subcellularLocation>
        <location evidence="12">Cell membrane</location>
        <topology evidence="12">Multi-pass membrane protein</topology>
    </subcellularLocation>
    <subcellularLocation>
        <location evidence="1">Cell membrane</location>
        <topology evidence="1">Peripheral membrane protein</topology>
    </subcellularLocation>
</comment>
<keyword evidence="11 12" id="KW-0472">Membrane</keyword>
<feature type="domain" description="ABC transporter" evidence="13">
    <location>
        <begin position="254"/>
        <end position="494"/>
    </location>
</feature>
<dbReference type="InterPro" id="IPR003439">
    <property type="entry name" value="ABC_transporter-like_ATP-bd"/>
</dbReference>
<dbReference type="CDD" id="cd03262">
    <property type="entry name" value="ABC_HisP_GlnQ"/>
    <property type="match status" value="1"/>
</dbReference>
<proteinExistence type="inferred from homology"/>
<evidence type="ECO:0000313" key="15">
    <source>
        <dbReference type="EMBL" id="GLQ28921.1"/>
    </source>
</evidence>
<evidence type="ECO:0000256" key="12">
    <source>
        <dbReference type="RuleBase" id="RU363032"/>
    </source>
</evidence>
<evidence type="ECO:0000256" key="2">
    <source>
        <dbReference type="ARBA" id="ARBA00004429"/>
    </source>
</evidence>
<dbReference type="Gene3D" id="1.10.3720.10">
    <property type="entry name" value="MetI-like"/>
    <property type="match status" value="1"/>
</dbReference>
<keyword evidence="6" id="KW-1003">Cell membrane</keyword>
<comment type="similarity">
    <text evidence="4">Belongs to the binding-protein-dependent transport system permease family. HisMQ subfamily.</text>
</comment>
<protein>
    <submittedName>
        <fullName evidence="15">ABC transporter permease</fullName>
    </submittedName>
</protein>
<dbReference type="SMART" id="SM00382">
    <property type="entry name" value="AAA"/>
    <property type="match status" value="1"/>
</dbReference>
<feature type="transmembrane region" description="Helical" evidence="12">
    <location>
        <begin position="159"/>
        <end position="180"/>
    </location>
</feature>
<feature type="transmembrane region" description="Helical" evidence="12">
    <location>
        <begin position="20"/>
        <end position="45"/>
    </location>
</feature>
<dbReference type="InterPro" id="IPR027417">
    <property type="entry name" value="P-loop_NTPase"/>
</dbReference>
<dbReference type="Pfam" id="PF00528">
    <property type="entry name" value="BPD_transp_1"/>
    <property type="match status" value="1"/>
</dbReference>
<evidence type="ECO:0000256" key="8">
    <source>
        <dbReference type="ARBA" id="ARBA00022741"/>
    </source>
</evidence>
<feature type="domain" description="ABC transmembrane type-1" evidence="14">
    <location>
        <begin position="17"/>
        <end position="213"/>
    </location>
</feature>
<evidence type="ECO:0000259" key="14">
    <source>
        <dbReference type="PROSITE" id="PS50928"/>
    </source>
</evidence>
<evidence type="ECO:0000256" key="6">
    <source>
        <dbReference type="ARBA" id="ARBA00022475"/>
    </source>
</evidence>
<dbReference type="InterPro" id="IPR010065">
    <property type="entry name" value="AA_ABC_transptr_permease_3TM"/>
</dbReference>
<dbReference type="PANTHER" id="PTHR43166:SF9">
    <property type="entry name" value="GLUTAMATE_ASPARTATE IMPORT ATP-BINDING PROTEIN GLTL"/>
    <property type="match status" value="1"/>
</dbReference>
<reference evidence="15" key="2">
    <citation type="submission" date="2023-01" db="EMBL/GenBank/DDBJ databases">
        <title>Draft genome sequence of Sulfitobacter pacificus strain NBRC 109915.</title>
        <authorList>
            <person name="Sun Q."/>
            <person name="Mori K."/>
        </authorList>
    </citation>
    <scope>NUCLEOTIDE SEQUENCE</scope>
    <source>
        <strain evidence="15">NBRC 109915</strain>
    </source>
</reference>
<evidence type="ECO:0000313" key="16">
    <source>
        <dbReference type="Proteomes" id="UP001161388"/>
    </source>
</evidence>
<dbReference type="InterPro" id="IPR035906">
    <property type="entry name" value="MetI-like_sf"/>
</dbReference>
<evidence type="ECO:0000256" key="7">
    <source>
        <dbReference type="ARBA" id="ARBA00022692"/>
    </source>
</evidence>
<comment type="similarity">
    <text evidence="3">Belongs to the ABC transporter superfamily.</text>
</comment>
<feature type="transmembrane region" description="Helical" evidence="12">
    <location>
        <begin position="57"/>
        <end position="77"/>
    </location>
</feature>
<organism evidence="15 16">
    <name type="scientific">Sulfitobacter pacificus</name>
    <dbReference type="NCBI Taxonomy" id="1499314"/>
    <lineage>
        <taxon>Bacteria</taxon>
        <taxon>Pseudomonadati</taxon>
        <taxon>Pseudomonadota</taxon>
        <taxon>Alphaproteobacteria</taxon>
        <taxon>Rhodobacterales</taxon>
        <taxon>Roseobacteraceae</taxon>
        <taxon>Sulfitobacter</taxon>
    </lineage>
</organism>
<dbReference type="PANTHER" id="PTHR43166">
    <property type="entry name" value="AMINO ACID IMPORT ATP-BINDING PROTEIN"/>
    <property type="match status" value="1"/>
</dbReference>
<reference evidence="15" key="1">
    <citation type="journal article" date="2014" name="Int. J. Syst. Evol. Microbiol.">
        <title>Complete genome of a new Firmicutes species belonging to the dominant human colonic microbiota ('Ruminococcus bicirculans') reveals two chromosomes and a selective capacity to utilize plant glucans.</title>
        <authorList>
            <consortium name="NISC Comparative Sequencing Program"/>
            <person name="Wegmann U."/>
            <person name="Louis P."/>
            <person name="Goesmann A."/>
            <person name="Henrissat B."/>
            <person name="Duncan S.H."/>
            <person name="Flint H.J."/>
        </authorList>
    </citation>
    <scope>NUCLEOTIDE SEQUENCE</scope>
    <source>
        <strain evidence="15">NBRC 109915</strain>
    </source>
</reference>
<feature type="transmembrane region" description="Helical" evidence="12">
    <location>
        <begin position="200"/>
        <end position="216"/>
    </location>
</feature>
<evidence type="ECO:0000256" key="9">
    <source>
        <dbReference type="ARBA" id="ARBA00022840"/>
    </source>
</evidence>
<keyword evidence="9" id="KW-0067">ATP-binding</keyword>
<evidence type="ECO:0000259" key="13">
    <source>
        <dbReference type="PROSITE" id="PS50893"/>
    </source>
</evidence>
<dbReference type="InterPro" id="IPR003593">
    <property type="entry name" value="AAA+_ATPase"/>
</dbReference>
<dbReference type="RefSeq" id="WP_284376002.1">
    <property type="nucleotide sequence ID" value="NZ_BSNL01000004.1"/>
</dbReference>
<evidence type="ECO:0000256" key="3">
    <source>
        <dbReference type="ARBA" id="ARBA00005417"/>
    </source>
</evidence>
<name>A0ABQ5VP99_9RHOB</name>
<dbReference type="SUPFAM" id="SSF161098">
    <property type="entry name" value="MetI-like"/>
    <property type="match status" value="1"/>
</dbReference>
<sequence>MEFNWSYLFSLASFEDFWTASLLVAWLSILTWTIGVGAGFFVALARMYGPFWLRQLAGTYIWFFRSLPLLVLLIFVYNLPQLVPALRPILSNPFWAGLIALVVSETAYIAEIHRGGLLSIDKGQDEAAHALGIRSFGKYQKIIVPQAFRVALPTLGNQFITIVKLTSLVSVISLAEILLIGQRLYTRNFLVIETLVAVSFYYVLIVTIFTWVLGWIERRMDVARRTPGEIEIQAPKKAATAATSTRLVGADAVIELKNVTKAFGQKTVLDDISLDVMSGEVVSVIGPSGSGKTTLIRTINALQDIDSGSIRFHGDDWIDTERGYRLVQSFHQDVVHLGMVFQSFNLFPHKTVLENIVMAPSYHGMGSTAELEQKALDTLAKVGMSVHARKYPHQLSGGQKQRVAIARALAMEPKVMLFDEPTSALDPELVGEVLQAIELLASEGMTMVIVTHEMRFATRISDRIVMMEDGQMVAKVTKEELFAAAPDSRIKKFMEQSEAHG</sequence>
<dbReference type="PROSITE" id="PS50893">
    <property type="entry name" value="ABC_TRANSPORTER_2"/>
    <property type="match status" value="1"/>
</dbReference>
<dbReference type="InterPro" id="IPR017871">
    <property type="entry name" value="ABC_transporter-like_CS"/>
</dbReference>
<dbReference type="NCBIfam" id="TIGR01726">
    <property type="entry name" value="HEQRo_perm_3TM"/>
    <property type="match status" value="1"/>
</dbReference>